<dbReference type="InterPro" id="IPR027417">
    <property type="entry name" value="P-loop_NTPase"/>
</dbReference>
<evidence type="ECO:0000313" key="2">
    <source>
        <dbReference type="Proteomes" id="UP001363151"/>
    </source>
</evidence>
<accession>A0ABR1FI93</accession>
<gene>
    <name evidence="1" type="ORF">SO694_00073032</name>
</gene>
<keyword evidence="2" id="KW-1185">Reference proteome</keyword>
<dbReference type="PANTHER" id="PTHR32175">
    <property type="entry name" value="PROTEIN, PUTATIVE, EXPRESSED-RELATED"/>
    <property type="match status" value="1"/>
</dbReference>
<dbReference type="SUPFAM" id="SSF52540">
    <property type="entry name" value="P-loop containing nucleoside triphosphate hydrolases"/>
    <property type="match status" value="1"/>
</dbReference>
<reference evidence="1 2" key="1">
    <citation type="submission" date="2024-03" db="EMBL/GenBank/DDBJ databases">
        <title>Aureococcus anophagefferens CCMP1851 and Kratosvirus quantuckense: Draft genome of a second virus-susceptible host strain in the model system.</title>
        <authorList>
            <person name="Chase E."/>
            <person name="Truchon A.R."/>
            <person name="Schepens W."/>
            <person name="Wilhelm S.W."/>
        </authorList>
    </citation>
    <scope>NUCLEOTIDE SEQUENCE [LARGE SCALE GENOMIC DNA]</scope>
    <source>
        <strain evidence="1 2">CCMP1851</strain>
    </source>
</reference>
<dbReference type="Gene3D" id="3.40.50.300">
    <property type="entry name" value="P-loop containing nucleotide triphosphate hydrolases"/>
    <property type="match status" value="1"/>
</dbReference>
<proteinExistence type="predicted"/>
<protein>
    <submittedName>
        <fullName evidence="1">Uncharacterized protein</fullName>
    </submittedName>
</protein>
<sequence>MRTALRRLAVLAALARGERRGFITMTVQRTGSTWLSDELDAHPCITSGKEIFLNEKTGDPPWVWSDAKKRLALEALFDGKASLNFSATRSFEKFLGRCAGARGDVACGFKWMMSQHVDRAWDAGWLPELCAARKLRVVFLERLNLLRVHASTVAKNLASTSAGGHRNPTGEAPREAYIELASGDALVAKLEGIAAQYDGLRRVRAEAARRGVATLAVTYEALQADRGGGLDRVARFVAGGGACDVGAYAFAGNASRQTQIHAGKLSSYVSNWAAVVDTLRPTRFACYLDEDDLARLEACRDAGRAREPSRAEDVGRRARKTVVAVCVLLLLVLGLERRGEQRQVRDNS</sequence>
<dbReference type="EMBL" id="JBBJCI010000417">
    <property type="protein sequence ID" value="KAK7231287.1"/>
    <property type="molecule type" value="Genomic_DNA"/>
</dbReference>
<organism evidence="1 2">
    <name type="scientific">Aureococcus anophagefferens</name>
    <name type="common">Harmful bloom alga</name>
    <dbReference type="NCBI Taxonomy" id="44056"/>
    <lineage>
        <taxon>Eukaryota</taxon>
        <taxon>Sar</taxon>
        <taxon>Stramenopiles</taxon>
        <taxon>Ochrophyta</taxon>
        <taxon>Pelagophyceae</taxon>
        <taxon>Pelagomonadales</taxon>
        <taxon>Pelagomonadaceae</taxon>
        <taxon>Aureococcus</taxon>
    </lineage>
</organism>
<name>A0ABR1FI93_AURAN</name>
<dbReference type="PANTHER" id="PTHR32175:SF26">
    <property type="entry name" value="PROTEIN, PUTATIVE, EXPRESSED-RELATED"/>
    <property type="match status" value="1"/>
</dbReference>
<dbReference type="Proteomes" id="UP001363151">
    <property type="component" value="Unassembled WGS sequence"/>
</dbReference>
<comment type="caution">
    <text evidence="1">The sequence shown here is derived from an EMBL/GenBank/DDBJ whole genome shotgun (WGS) entry which is preliminary data.</text>
</comment>
<dbReference type="KEGG" id="aaf:AURANDRAFT_62424"/>
<dbReference type="InterPro" id="IPR052796">
    <property type="entry name" value="Nod_factor_sulfotransferase"/>
</dbReference>
<evidence type="ECO:0000313" key="1">
    <source>
        <dbReference type="EMBL" id="KAK7231287.1"/>
    </source>
</evidence>